<dbReference type="PROSITE" id="PS50109">
    <property type="entry name" value="HIS_KIN"/>
    <property type="match status" value="1"/>
</dbReference>
<evidence type="ECO:0000256" key="9">
    <source>
        <dbReference type="SAM" id="Phobius"/>
    </source>
</evidence>
<evidence type="ECO:0000256" key="2">
    <source>
        <dbReference type="ARBA" id="ARBA00012438"/>
    </source>
</evidence>
<dbReference type="InterPro" id="IPR019734">
    <property type="entry name" value="TPR_rpt"/>
</dbReference>
<dbReference type="PANTHER" id="PTHR41523">
    <property type="entry name" value="TWO-COMPONENT SYSTEM SENSOR PROTEIN"/>
    <property type="match status" value="1"/>
</dbReference>
<reference evidence="12 13" key="1">
    <citation type="submission" date="2021-08" db="EMBL/GenBank/DDBJ databases">
        <title>The genome sequence of Chitinophaga sp. B61.</title>
        <authorList>
            <person name="Zhang X."/>
        </authorList>
    </citation>
    <scope>NUCLEOTIDE SEQUENCE [LARGE SCALE GENOMIC DNA]</scope>
    <source>
        <strain evidence="12 13">B61</strain>
    </source>
</reference>
<dbReference type="SUPFAM" id="SSF48452">
    <property type="entry name" value="TPR-like"/>
    <property type="match status" value="1"/>
</dbReference>
<feature type="chain" id="PRO_5046739914" description="histidine kinase" evidence="10">
    <location>
        <begin position="21"/>
        <end position="771"/>
    </location>
</feature>
<accession>A0ABS7GLW6</accession>
<gene>
    <name evidence="12" type="ORF">K1Y79_28125</name>
</gene>
<evidence type="ECO:0000256" key="7">
    <source>
        <dbReference type="ARBA" id="ARBA00022840"/>
    </source>
</evidence>
<keyword evidence="8" id="KW-0802">TPR repeat</keyword>
<keyword evidence="9" id="KW-1133">Transmembrane helix</keyword>
<dbReference type="SMART" id="SM00387">
    <property type="entry name" value="HATPase_c"/>
    <property type="match status" value="1"/>
</dbReference>
<feature type="repeat" description="TPR" evidence="8">
    <location>
        <begin position="252"/>
        <end position="285"/>
    </location>
</feature>
<keyword evidence="3" id="KW-0597">Phosphoprotein</keyword>
<dbReference type="InterPro" id="IPR003594">
    <property type="entry name" value="HATPase_dom"/>
</dbReference>
<dbReference type="InterPro" id="IPR011990">
    <property type="entry name" value="TPR-like_helical_dom_sf"/>
</dbReference>
<dbReference type="Pfam" id="PF07568">
    <property type="entry name" value="HisKA_2"/>
    <property type="match status" value="1"/>
</dbReference>
<keyword evidence="9" id="KW-0472">Membrane</keyword>
<dbReference type="RefSeq" id="WP_220253553.1">
    <property type="nucleotide sequence ID" value="NZ_JAICCF010000006.1"/>
</dbReference>
<protein>
    <recommendedName>
        <fullName evidence="2">histidine kinase</fullName>
        <ecNumber evidence="2">2.7.13.3</ecNumber>
    </recommendedName>
</protein>
<name>A0ABS7GLW6_9BACT</name>
<keyword evidence="13" id="KW-1185">Reference proteome</keyword>
<keyword evidence="4" id="KW-0808">Transferase</keyword>
<feature type="domain" description="Histidine kinase" evidence="11">
    <location>
        <begin position="563"/>
        <end position="754"/>
    </location>
</feature>
<dbReference type="SUPFAM" id="SSF55874">
    <property type="entry name" value="ATPase domain of HSP90 chaperone/DNA topoisomerase II/histidine kinase"/>
    <property type="match status" value="1"/>
</dbReference>
<comment type="catalytic activity">
    <reaction evidence="1">
        <text>ATP + protein L-histidine = ADP + protein N-phospho-L-histidine.</text>
        <dbReference type="EC" id="2.7.13.3"/>
    </reaction>
</comment>
<dbReference type="Proteomes" id="UP000812961">
    <property type="component" value="Unassembled WGS sequence"/>
</dbReference>
<dbReference type="GO" id="GO:0005524">
    <property type="term" value="F:ATP binding"/>
    <property type="evidence" value="ECO:0007669"/>
    <property type="project" value="UniProtKB-KW"/>
</dbReference>
<evidence type="ECO:0000256" key="8">
    <source>
        <dbReference type="PROSITE-ProRule" id="PRU00339"/>
    </source>
</evidence>
<proteinExistence type="predicted"/>
<dbReference type="InterPro" id="IPR011495">
    <property type="entry name" value="Sig_transdc_His_kin_sub2_dim/P"/>
</dbReference>
<evidence type="ECO:0000256" key="10">
    <source>
        <dbReference type="SAM" id="SignalP"/>
    </source>
</evidence>
<evidence type="ECO:0000256" key="3">
    <source>
        <dbReference type="ARBA" id="ARBA00022553"/>
    </source>
</evidence>
<evidence type="ECO:0000313" key="13">
    <source>
        <dbReference type="Proteomes" id="UP000812961"/>
    </source>
</evidence>
<evidence type="ECO:0000256" key="6">
    <source>
        <dbReference type="ARBA" id="ARBA00022777"/>
    </source>
</evidence>
<evidence type="ECO:0000256" key="1">
    <source>
        <dbReference type="ARBA" id="ARBA00000085"/>
    </source>
</evidence>
<evidence type="ECO:0000259" key="11">
    <source>
        <dbReference type="PROSITE" id="PS50109"/>
    </source>
</evidence>
<dbReference type="InterPro" id="IPR005467">
    <property type="entry name" value="His_kinase_dom"/>
</dbReference>
<dbReference type="EMBL" id="JAICCF010000006">
    <property type="protein sequence ID" value="MBW8688235.1"/>
    <property type="molecule type" value="Genomic_DNA"/>
</dbReference>
<organism evidence="12 13">
    <name type="scientific">Chitinophaga rhizophila</name>
    <dbReference type="NCBI Taxonomy" id="2866212"/>
    <lineage>
        <taxon>Bacteria</taxon>
        <taxon>Pseudomonadati</taxon>
        <taxon>Bacteroidota</taxon>
        <taxon>Chitinophagia</taxon>
        <taxon>Chitinophagales</taxon>
        <taxon>Chitinophagaceae</taxon>
        <taxon>Chitinophaga</taxon>
    </lineage>
</organism>
<dbReference type="PROSITE" id="PS50005">
    <property type="entry name" value="TPR"/>
    <property type="match status" value="1"/>
</dbReference>
<dbReference type="InterPro" id="IPR036890">
    <property type="entry name" value="HATPase_C_sf"/>
</dbReference>
<keyword evidence="5" id="KW-0547">Nucleotide-binding</keyword>
<dbReference type="PANTHER" id="PTHR41523:SF8">
    <property type="entry name" value="ETHYLENE RESPONSE SENSOR PROTEIN"/>
    <property type="match status" value="1"/>
</dbReference>
<keyword evidence="10" id="KW-0732">Signal</keyword>
<feature type="signal peptide" evidence="10">
    <location>
        <begin position="1"/>
        <end position="20"/>
    </location>
</feature>
<sequence length="771" mass="88393">MNRLLLLICCVIFYVLPCPAQEMPPTEHAALNVLLVKDKLNEEDIKILSDWGQHYINRPGIQQQDIDSARLCANRILKSGITQRIEKWQGAACMIYSQIYRETDEKTRGRDYAEKARKMFEHAGQDEQLGDAYVELSRYISYEDEEYLPEAISYQEKAVALYGKAGSDLKQAETLVLLADYVIGVPDMYKAIRLLHQAEAIYKRIGYKKPGRAYDLLGFAYKVTGEHNKALEYNLLALKEIEALRDTTQALSTCYNGLGMLYYEMEEFTKSVDAFNKAFFIASRLKDTVSMQYIAANTANSNIRMKNGREALRILKGMEADFPPAKGSTLRTMYAAMVHAYLSFNNTTGAIPYVRKLEELIRNTGYEDISRFYALTPVATFYFDTRQYEKALKACENIEHITRKYSMLAEMSRNYKMWYKVDSVMGNYPAAIKHFQDYKLYSDSLFSQRKSNQINQLQVKFDTEQKDNALKMKQQSIELLTRDGQLQKAELKRTRLTRNVIIAGAVMLILLLLLGYNRYQLRLRNNRQLKQQQDEINQQNHSLQALISSQHKLLEEKEWLMKEIHHRVKNNLQIVMSLLNTQAAFLNDADALTAIRESRFRMQAISLIHQKLYQSENMELIDMPVYIHDLVSNLRDGFSVSSKIRFDVQVAPVHLDVSQAVPIGLILNEAITNAIKYAFTGHGTITIALQRCDNNQLMLIIADNGQGFTINESRGNRKSMGMTLMHTLSEQLDGKIDIQHKDGVQVTITFNYDEAGQPHAAGTVKTADSYY</sequence>
<dbReference type="Pfam" id="PF02518">
    <property type="entry name" value="HATPase_c"/>
    <property type="match status" value="1"/>
</dbReference>
<feature type="transmembrane region" description="Helical" evidence="9">
    <location>
        <begin position="500"/>
        <end position="519"/>
    </location>
</feature>
<dbReference type="Gene3D" id="3.30.450.20">
    <property type="entry name" value="PAS domain"/>
    <property type="match status" value="1"/>
</dbReference>
<dbReference type="EC" id="2.7.13.3" evidence="2"/>
<evidence type="ECO:0000313" key="12">
    <source>
        <dbReference type="EMBL" id="MBW8688235.1"/>
    </source>
</evidence>
<dbReference type="Gene3D" id="3.30.565.10">
    <property type="entry name" value="Histidine kinase-like ATPase, C-terminal domain"/>
    <property type="match status" value="1"/>
</dbReference>
<dbReference type="SMART" id="SM00028">
    <property type="entry name" value="TPR"/>
    <property type="match status" value="3"/>
</dbReference>
<comment type="caution">
    <text evidence="12">The sequence shown here is derived from an EMBL/GenBank/DDBJ whole genome shotgun (WGS) entry which is preliminary data.</text>
</comment>
<dbReference type="Gene3D" id="1.25.40.10">
    <property type="entry name" value="Tetratricopeptide repeat domain"/>
    <property type="match status" value="2"/>
</dbReference>
<evidence type="ECO:0000256" key="4">
    <source>
        <dbReference type="ARBA" id="ARBA00022679"/>
    </source>
</evidence>
<keyword evidence="6" id="KW-0418">Kinase</keyword>
<evidence type="ECO:0000256" key="5">
    <source>
        <dbReference type="ARBA" id="ARBA00022741"/>
    </source>
</evidence>
<keyword evidence="9" id="KW-0812">Transmembrane</keyword>
<keyword evidence="7 12" id="KW-0067">ATP-binding</keyword>